<dbReference type="SUPFAM" id="SSF52540">
    <property type="entry name" value="P-loop containing nucleoside triphosphate hydrolases"/>
    <property type="match status" value="1"/>
</dbReference>
<keyword evidence="1" id="KW-0813">Transport</keyword>
<evidence type="ECO:0000313" key="5">
    <source>
        <dbReference type="EMBL" id="RBL90630.1"/>
    </source>
</evidence>
<dbReference type="InterPro" id="IPR013611">
    <property type="entry name" value="Transp-assoc_OB_typ2"/>
</dbReference>
<dbReference type="AlphaFoldDB" id="A0A365XWP6"/>
<dbReference type="InterPro" id="IPR050093">
    <property type="entry name" value="ABC_SmlMolc_Importer"/>
</dbReference>
<dbReference type="GO" id="GO:0005524">
    <property type="term" value="F:ATP binding"/>
    <property type="evidence" value="ECO:0007669"/>
    <property type="project" value="UniProtKB-KW"/>
</dbReference>
<dbReference type="Proteomes" id="UP000253410">
    <property type="component" value="Unassembled WGS sequence"/>
</dbReference>
<evidence type="ECO:0000256" key="3">
    <source>
        <dbReference type="ARBA" id="ARBA00022840"/>
    </source>
</evidence>
<dbReference type="InterPro" id="IPR012340">
    <property type="entry name" value="NA-bd_OB-fold"/>
</dbReference>
<dbReference type="GO" id="GO:0043190">
    <property type="term" value="C:ATP-binding cassette (ABC) transporter complex"/>
    <property type="evidence" value="ECO:0007669"/>
    <property type="project" value="InterPro"/>
</dbReference>
<dbReference type="RefSeq" id="WP_113619388.1">
    <property type="nucleotide sequence ID" value="NZ_QFFJ01000002.1"/>
</dbReference>
<dbReference type="Pfam" id="PF08402">
    <property type="entry name" value="TOBE_2"/>
    <property type="match status" value="1"/>
</dbReference>
<proteinExistence type="predicted"/>
<evidence type="ECO:0000313" key="6">
    <source>
        <dbReference type="Proteomes" id="UP000253410"/>
    </source>
</evidence>
<keyword evidence="2" id="KW-0547">Nucleotide-binding</keyword>
<dbReference type="Pfam" id="PF00005">
    <property type="entry name" value="ABC_tran"/>
    <property type="match status" value="1"/>
</dbReference>
<organism evidence="5 6">
    <name type="scientific">Chitinophaga flava</name>
    <dbReference type="NCBI Taxonomy" id="2259036"/>
    <lineage>
        <taxon>Bacteria</taxon>
        <taxon>Pseudomonadati</taxon>
        <taxon>Bacteroidota</taxon>
        <taxon>Chitinophagia</taxon>
        <taxon>Chitinophagales</taxon>
        <taxon>Chitinophagaceae</taxon>
        <taxon>Chitinophaga</taxon>
    </lineage>
</organism>
<dbReference type="InterPro" id="IPR003593">
    <property type="entry name" value="AAA+_ATPase"/>
</dbReference>
<dbReference type="InterPro" id="IPR017871">
    <property type="entry name" value="ABC_transporter-like_CS"/>
</dbReference>
<dbReference type="EMBL" id="QFFJ01000002">
    <property type="protein sequence ID" value="RBL90630.1"/>
    <property type="molecule type" value="Genomic_DNA"/>
</dbReference>
<gene>
    <name evidence="5" type="ORF">DF182_29700</name>
</gene>
<keyword evidence="3 5" id="KW-0067">ATP-binding</keyword>
<dbReference type="Gene3D" id="2.40.50.140">
    <property type="entry name" value="Nucleic acid-binding proteins"/>
    <property type="match status" value="1"/>
</dbReference>
<dbReference type="PANTHER" id="PTHR42781">
    <property type="entry name" value="SPERMIDINE/PUTRESCINE IMPORT ATP-BINDING PROTEIN POTA"/>
    <property type="match status" value="1"/>
</dbReference>
<reference evidence="5 6" key="1">
    <citation type="submission" date="2018-05" db="EMBL/GenBank/DDBJ databases">
        <title>Chitinophaga sp. K3CV102501T nov., isolated from isolated from a monsoon evergreen broad-leaved forest soil.</title>
        <authorList>
            <person name="Lv Y."/>
        </authorList>
    </citation>
    <scope>NUCLEOTIDE SEQUENCE [LARGE SCALE GENOMIC DNA]</scope>
    <source>
        <strain evidence="5 6">GDMCC 1.1325</strain>
    </source>
</reference>
<comment type="caution">
    <text evidence="5">The sequence shown here is derived from an EMBL/GenBank/DDBJ whole genome shotgun (WGS) entry which is preliminary data.</text>
</comment>
<dbReference type="SUPFAM" id="SSF50331">
    <property type="entry name" value="MOP-like"/>
    <property type="match status" value="1"/>
</dbReference>
<dbReference type="PROSITE" id="PS50893">
    <property type="entry name" value="ABC_TRANSPORTER_2"/>
    <property type="match status" value="1"/>
</dbReference>
<dbReference type="InterPro" id="IPR008995">
    <property type="entry name" value="Mo/tungstate-bd_C_term_dom"/>
</dbReference>
<dbReference type="PANTHER" id="PTHR42781:SF4">
    <property type="entry name" value="SPERMIDINE_PUTRESCINE IMPORT ATP-BINDING PROTEIN POTA"/>
    <property type="match status" value="1"/>
</dbReference>
<dbReference type="GO" id="GO:0022857">
    <property type="term" value="F:transmembrane transporter activity"/>
    <property type="evidence" value="ECO:0007669"/>
    <property type="project" value="InterPro"/>
</dbReference>
<dbReference type="InterPro" id="IPR003439">
    <property type="entry name" value="ABC_transporter-like_ATP-bd"/>
</dbReference>
<evidence type="ECO:0000256" key="1">
    <source>
        <dbReference type="ARBA" id="ARBA00022448"/>
    </source>
</evidence>
<keyword evidence="6" id="KW-1185">Reference proteome</keyword>
<feature type="domain" description="ABC transporter" evidence="4">
    <location>
        <begin position="4"/>
        <end position="231"/>
    </location>
</feature>
<dbReference type="GO" id="GO:0016887">
    <property type="term" value="F:ATP hydrolysis activity"/>
    <property type="evidence" value="ECO:0007669"/>
    <property type="project" value="InterPro"/>
</dbReference>
<name>A0A365XWP6_9BACT</name>
<dbReference type="InterPro" id="IPR027417">
    <property type="entry name" value="P-loop_NTPase"/>
</dbReference>
<dbReference type="PROSITE" id="PS00211">
    <property type="entry name" value="ABC_TRANSPORTER_1"/>
    <property type="match status" value="1"/>
</dbReference>
<dbReference type="OrthoDB" id="9802264at2"/>
<evidence type="ECO:0000259" key="4">
    <source>
        <dbReference type="PROSITE" id="PS50893"/>
    </source>
</evidence>
<accession>A0A365XWP6</accession>
<dbReference type="Gene3D" id="3.40.50.300">
    <property type="entry name" value="P-loop containing nucleotide triphosphate hydrolases"/>
    <property type="match status" value="1"/>
</dbReference>
<protein>
    <submittedName>
        <fullName evidence="5">ABC transporter ATP-binding protein</fullName>
    </submittedName>
</protein>
<dbReference type="SMART" id="SM00382">
    <property type="entry name" value="AAA"/>
    <property type="match status" value="1"/>
</dbReference>
<evidence type="ECO:0000256" key="2">
    <source>
        <dbReference type="ARBA" id="ARBA00022741"/>
    </source>
</evidence>
<sequence length="327" mass="36423">MSFLTVSNISKNQLGVPVVKDISFTVEKFQKVAIAGETGSGKSTLLKMIGGFVQPDAGKVSFEEVRVEGPLEVLIPGQPGIAYLSQHFELRNNYRVEEILSYNNKLTEDSSVELYDLCQITHLLKRKTDQLSGGEKQRIALARLLVTAPRLLLLDEPYSNLDLIHKNKLKEVIRDISENLDITCMLISHDPQDLLSWADEVMIMKDGEIVQRGTPQQVYGQPVNEYTAGLLGSYNLISPAKAKKFAGLPGVVENGKNLFLRPESFQIVEEGQSALKGKVKSVHFFGSFYETVVTLSKDTITIRTSKSQVKKGDTVYISTHADEVWYL</sequence>